<comment type="caution">
    <text evidence="2">The sequence shown here is derived from an EMBL/GenBank/DDBJ whole genome shotgun (WGS) entry which is preliminary data.</text>
</comment>
<reference evidence="3" key="1">
    <citation type="submission" date="2024-06" db="EMBL/GenBank/DDBJ databases">
        <title>Multi-omics analyses provide insights into the biosynthesis of the anticancer antibiotic pleurotin in Hohenbuehelia grisea.</title>
        <authorList>
            <person name="Weaver J.A."/>
            <person name="Alberti F."/>
        </authorList>
    </citation>
    <scope>NUCLEOTIDE SEQUENCE [LARGE SCALE GENOMIC DNA]</scope>
    <source>
        <strain evidence="3">T-177</strain>
    </source>
</reference>
<sequence length="300" mass="34613">MSRQPKVMRFNMGRFGAASGNVEGVRSVVRRSIMEQLSIANAKTIFHPIILGAWMYLSIAFMRLIDWLIRPNVVERPWVHFRSVITFTSVACLFIALIDMSNRPQFVRELQRALTAPDLDDITDYYSRSPSSGFWLLRHGKRFVGILAVDAASPEKTALNDVARRNQSTSTTATIRHFYIHSPYRNRKLEQDVLLIALRSTFRSSPIVQQIQIVDSPFASNIRDSIRWAGFQRQRAVKSVGVFRWRYAIYTLSRARFEAQFRQPKRQVWTNSIHTQPIAEAGCRVPLPFIITLVYVYLCT</sequence>
<keyword evidence="1" id="KW-0812">Transmembrane</keyword>
<dbReference type="InterPro" id="IPR009003">
    <property type="entry name" value="Peptidase_S1_PA"/>
</dbReference>
<keyword evidence="1" id="KW-0472">Membrane</keyword>
<name>A0ABR3J654_9AGAR</name>
<feature type="transmembrane region" description="Helical" evidence="1">
    <location>
        <begin position="44"/>
        <end position="65"/>
    </location>
</feature>
<evidence type="ECO:0000256" key="1">
    <source>
        <dbReference type="SAM" id="Phobius"/>
    </source>
</evidence>
<keyword evidence="3" id="KW-1185">Reference proteome</keyword>
<protein>
    <recommendedName>
        <fullName evidence="4">N-acetyltransferase domain-containing protein</fullName>
    </recommendedName>
</protein>
<gene>
    <name evidence="2" type="ORF">HGRIS_007851</name>
</gene>
<dbReference type="SUPFAM" id="SSF50494">
    <property type="entry name" value="Trypsin-like serine proteases"/>
    <property type="match status" value="1"/>
</dbReference>
<keyword evidence="1" id="KW-1133">Transmembrane helix</keyword>
<feature type="transmembrane region" description="Helical" evidence="1">
    <location>
        <begin position="77"/>
        <end position="98"/>
    </location>
</feature>
<evidence type="ECO:0008006" key="4">
    <source>
        <dbReference type="Google" id="ProtNLM"/>
    </source>
</evidence>
<evidence type="ECO:0000313" key="2">
    <source>
        <dbReference type="EMBL" id="KAL0951114.1"/>
    </source>
</evidence>
<dbReference type="Proteomes" id="UP001556367">
    <property type="component" value="Unassembled WGS sequence"/>
</dbReference>
<proteinExistence type="predicted"/>
<evidence type="ECO:0000313" key="3">
    <source>
        <dbReference type="Proteomes" id="UP001556367"/>
    </source>
</evidence>
<dbReference type="EMBL" id="JASNQZ010000011">
    <property type="protein sequence ID" value="KAL0951114.1"/>
    <property type="molecule type" value="Genomic_DNA"/>
</dbReference>
<organism evidence="2 3">
    <name type="scientific">Hohenbuehelia grisea</name>
    <dbReference type="NCBI Taxonomy" id="104357"/>
    <lineage>
        <taxon>Eukaryota</taxon>
        <taxon>Fungi</taxon>
        <taxon>Dikarya</taxon>
        <taxon>Basidiomycota</taxon>
        <taxon>Agaricomycotina</taxon>
        <taxon>Agaricomycetes</taxon>
        <taxon>Agaricomycetidae</taxon>
        <taxon>Agaricales</taxon>
        <taxon>Pleurotineae</taxon>
        <taxon>Pleurotaceae</taxon>
        <taxon>Hohenbuehelia</taxon>
    </lineage>
</organism>
<accession>A0ABR3J654</accession>